<keyword evidence="1" id="KW-0547">Nucleotide-binding</keyword>
<dbReference type="InterPro" id="IPR011545">
    <property type="entry name" value="DEAD/DEAH_box_helicase_dom"/>
</dbReference>
<evidence type="ECO:0000256" key="3">
    <source>
        <dbReference type="ARBA" id="ARBA00022840"/>
    </source>
</evidence>
<dbReference type="EMBL" id="JAUHQA010000001">
    <property type="protein sequence ID" value="MDN4479543.1"/>
    <property type="molecule type" value="Genomic_DNA"/>
</dbReference>
<evidence type="ECO:0000256" key="5">
    <source>
        <dbReference type="SAM" id="MobiDB-lite"/>
    </source>
</evidence>
<keyword evidence="7" id="KW-0347">Helicase</keyword>
<dbReference type="SMART" id="SM00491">
    <property type="entry name" value="HELICc2"/>
    <property type="match status" value="1"/>
</dbReference>
<dbReference type="InterPro" id="IPR014013">
    <property type="entry name" value="Helic_SF1/SF2_ATP-bd_DinG/Rad3"/>
</dbReference>
<accession>A0ABT8GDN4</accession>
<evidence type="ECO:0000259" key="6">
    <source>
        <dbReference type="PROSITE" id="PS51193"/>
    </source>
</evidence>
<dbReference type="Gene3D" id="3.40.50.300">
    <property type="entry name" value="P-loop containing nucleotide triphosphate hydrolases"/>
    <property type="match status" value="2"/>
</dbReference>
<evidence type="ECO:0000313" key="7">
    <source>
        <dbReference type="EMBL" id="MDN4479543.1"/>
    </source>
</evidence>
<dbReference type="InterPro" id="IPR027417">
    <property type="entry name" value="P-loop_NTPase"/>
</dbReference>
<feature type="domain" description="Helicase ATP-binding" evidence="6">
    <location>
        <begin position="37"/>
        <end position="322"/>
    </location>
</feature>
<comment type="similarity">
    <text evidence="4">Belongs to the helicase family. DinG subfamily.</text>
</comment>
<dbReference type="SUPFAM" id="SSF52540">
    <property type="entry name" value="P-loop containing nucleoside triphosphate hydrolases"/>
    <property type="match status" value="2"/>
</dbReference>
<dbReference type="InterPro" id="IPR045028">
    <property type="entry name" value="DinG/Rad3-like"/>
</dbReference>
<keyword evidence="2 7" id="KW-0378">Hydrolase</keyword>
<dbReference type="Pfam" id="PF00270">
    <property type="entry name" value="DEAD"/>
    <property type="match status" value="1"/>
</dbReference>
<gene>
    <name evidence="7" type="ORF">QQX02_01215</name>
</gene>
<feature type="region of interest" description="Disordered" evidence="5">
    <location>
        <begin position="1"/>
        <end position="20"/>
    </location>
</feature>
<dbReference type="Proteomes" id="UP001172708">
    <property type="component" value="Unassembled WGS sequence"/>
</dbReference>
<dbReference type="PANTHER" id="PTHR11472:SF34">
    <property type="entry name" value="REGULATOR OF TELOMERE ELONGATION HELICASE 1"/>
    <property type="match status" value="1"/>
</dbReference>
<evidence type="ECO:0000256" key="4">
    <source>
        <dbReference type="ARBA" id="ARBA00038058"/>
    </source>
</evidence>
<dbReference type="PROSITE" id="PS51193">
    <property type="entry name" value="HELICASE_ATP_BIND_2"/>
    <property type="match status" value="1"/>
</dbReference>
<evidence type="ECO:0000256" key="2">
    <source>
        <dbReference type="ARBA" id="ARBA00022801"/>
    </source>
</evidence>
<dbReference type="GO" id="GO:0016787">
    <property type="term" value="F:hydrolase activity"/>
    <property type="evidence" value="ECO:0007669"/>
    <property type="project" value="UniProtKB-KW"/>
</dbReference>
<keyword evidence="3" id="KW-0067">ATP-binding</keyword>
<evidence type="ECO:0000313" key="8">
    <source>
        <dbReference type="Proteomes" id="UP001172708"/>
    </source>
</evidence>
<dbReference type="EC" id="3.6.4.12" evidence="7"/>
<dbReference type="PROSITE" id="PS00690">
    <property type="entry name" value="DEAH_ATP_HELICASE"/>
    <property type="match status" value="1"/>
</dbReference>
<dbReference type="PANTHER" id="PTHR11472">
    <property type="entry name" value="DNA REPAIR DEAD HELICASE RAD3/XP-D SUBFAMILY MEMBER"/>
    <property type="match status" value="1"/>
</dbReference>
<comment type="caution">
    <text evidence="7">The sequence shown here is derived from an EMBL/GenBank/DDBJ whole genome shotgun (WGS) entry which is preliminary data.</text>
</comment>
<dbReference type="GO" id="GO:0003678">
    <property type="term" value="F:DNA helicase activity"/>
    <property type="evidence" value="ECO:0007669"/>
    <property type="project" value="UniProtKB-EC"/>
</dbReference>
<dbReference type="InterPro" id="IPR002464">
    <property type="entry name" value="DNA/RNA_helicase_DEAH_CS"/>
</dbReference>
<dbReference type="InterPro" id="IPR006555">
    <property type="entry name" value="ATP-dep_Helicase_C"/>
</dbReference>
<proteinExistence type="inferred from homology"/>
<reference evidence="7" key="1">
    <citation type="submission" date="2023-06" db="EMBL/GenBank/DDBJ databases">
        <title>Egi l300058.</title>
        <authorList>
            <person name="Gao L."/>
            <person name="Fang B.-Z."/>
            <person name="Li W.-J."/>
        </authorList>
    </citation>
    <scope>NUCLEOTIDE SEQUENCE</scope>
    <source>
        <strain evidence="7">EGI L300058</strain>
    </source>
</reference>
<dbReference type="RefSeq" id="WP_301140704.1">
    <property type="nucleotide sequence ID" value="NZ_JAUHQA010000001.1"/>
</dbReference>
<name>A0ABT8GDN4_9MICO</name>
<sequence>MTAARTPEAATEVSAATDRETIEAGTAAPTEATRLLGRAVAALGGVEREGQTAMAAAVERALGHGEHALIQAGTGTGKSLAYLVPAVAEAVRSKKRIVVSTATLALQRQVFTKDLPLVLDALEPELGSRPEVALFKGRSNYLCVHKMAGGYGEPDDDMLPVPTGPTSDLGKEVARLHAWADETETGDRDDLVPGVSHRAWAQVSVSGRECLESKCPMLSECFSQTVRDHAARAPIVVTNHAVLGVQAASHDMLGDHHALIVDEAHELVGRITSAATHELTLQRVDRAGRAARRCGVASEDLDRAARALDGALGDCEPGRLRLGLPEDLAEAVDLLRGAARAALTQVQKTTKDTADGARSGGSASATAKMATAALTEVFDVCEELLGEHGRYVVWLAPPDGDYDSRQAVRIVAAPLDVAGLIREKLIADKASVFTSATLALGGNFDAMARHLGVDDPISMDAGSPFDYGRQGILYVASHLPRPGPGGISEEALDELAALIEAAGGRTLGLFSSHRAGQAAAEAMRVRLDVPIMYQLDDQLPTLVERFREDPRACLFGSTSLWQGIDAPGETASLVVIDRIPFPRPDEPISQARTEAVAQRGGNGFMAVSATHAALLLAQGAGRLIRSSEDRGVVAVLDSRLATARYGGYLARSMPPLWGTTDRDTVLEALRRLDTAARERGV</sequence>
<protein>
    <submittedName>
        <fullName evidence="7">ATP-dependent DNA helicase</fullName>
        <ecNumber evidence="7">3.6.4.12</ecNumber>
    </submittedName>
</protein>
<organism evidence="7 8">
    <name type="scientific">Demequina muriae</name>
    <dbReference type="NCBI Taxonomy" id="3051664"/>
    <lineage>
        <taxon>Bacteria</taxon>
        <taxon>Bacillati</taxon>
        <taxon>Actinomycetota</taxon>
        <taxon>Actinomycetes</taxon>
        <taxon>Micrococcales</taxon>
        <taxon>Demequinaceae</taxon>
        <taxon>Demequina</taxon>
    </lineage>
</organism>
<dbReference type="Pfam" id="PF13307">
    <property type="entry name" value="Helicase_C_2"/>
    <property type="match status" value="1"/>
</dbReference>
<keyword evidence="8" id="KW-1185">Reference proteome</keyword>
<evidence type="ECO:0000256" key="1">
    <source>
        <dbReference type="ARBA" id="ARBA00022741"/>
    </source>
</evidence>